<keyword evidence="5" id="KW-1185">Reference proteome</keyword>
<dbReference type="InterPro" id="IPR057207">
    <property type="entry name" value="FBXL15_LRR"/>
</dbReference>
<dbReference type="SMART" id="SM00256">
    <property type="entry name" value="FBOX"/>
    <property type="match status" value="1"/>
</dbReference>
<evidence type="ECO:0000259" key="3">
    <source>
        <dbReference type="PROSITE" id="PS50181"/>
    </source>
</evidence>
<dbReference type="Proteomes" id="UP001153620">
    <property type="component" value="Chromosome 3"/>
</dbReference>
<dbReference type="InterPro" id="IPR036047">
    <property type="entry name" value="F-box-like_dom_sf"/>
</dbReference>
<organism evidence="4 5">
    <name type="scientific">Chironomus riparius</name>
    <dbReference type="NCBI Taxonomy" id="315576"/>
    <lineage>
        <taxon>Eukaryota</taxon>
        <taxon>Metazoa</taxon>
        <taxon>Ecdysozoa</taxon>
        <taxon>Arthropoda</taxon>
        <taxon>Hexapoda</taxon>
        <taxon>Insecta</taxon>
        <taxon>Pterygota</taxon>
        <taxon>Neoptera</taxon>
        <taxon>Endopterygota</taxon>
        <taxon>Diptera</taxon>
        <taxon>Nematocera</taxon>
        <taxon>Chironomoidea</taxon>
        <taxon>Chironomidae</taxon>
        <taxon>Chironominae</taxon>
        <taxon>Chironomus</taxon>
    </lineage>
</organism>
<dbReference type="SUPFAM" id="SSF52047">
    <property type="entry name" value="RNI-like"/>
    <property type="match status" value="3"/>
</dbReference>
<dbReference type="InterPro" id="IPR001810">
    <property type="entry name" value="F-box_dom"/>
</dbReference>
<keyword evidence="1" id="KW-0833">Ubl conjugation pathway</keyword>
<dbReference type="SMART" id="SM00367">
    <property type="entry name" value="LRR_CC"/>
    <property type="match status" value="9"/>
</dbReference>
<protein>
    <recommendedName>
        <fullName evidence="3">F-box domain-containing protein</fullName>
    </recommendedName>
</protein>
<dbReference type="Gene3D" id="1.20.1280.50">
    <property type="match status" value="1"/>
</dbReference>
<reference evidence="4" key="1">
    <citation type="submission" date="2022-01" db="EMBL/GenBank/DDBJ databases">
        <authorList>
            <person name="King R."/>
        </authorList>
    </citation>
    <scope>NUCLEOTIDE SEQUENCE</scope>
</reference>
<dbReference type="PANTHER" id="PTHR13318:SF193">
    <property type="entry name" value="F-BOX_LRR-REPEAT PROTEIN 16"/>
    <property type="match status" value="1"/>
</dbReference>
<dbReference type="InterPro" id="IPR032675">
    <property type="entry name" value="LRR_dom_sf"/>
</dbReference>
<evidence type="ECO:0000313" key="5">
    <source>
        <dbReference type="Proteomes" id="UP001153620"/>
    </source>
</evidence>
<evidence type="ECO:0000313" key="4">
    <source>
        <dbReference type="EMBL" id="CAH1729401.1"/>
    </source>
</evidence>
<feature type="domain" description="F-box" evidence="3">
    <location>
        <begin position="98"/>
        <end position="144"/>
    </location>
</feature>
<dbReference type="Pfam" id="PF25372">
    <property type="entry name" value="DUF7885"/>
    <property type="match status" value="1"/>
</dbReference>
<dbReference type="Pfam" id="PF12937">
    <property type="entry name" value="F-box-like"/>
    <property type="match status" value="1"/>
</dbReference>
<evidence type="ECO:0000256" key="1">
    <source>
        <dbReference type="ARBA" id="ARBA00022786"/>
    </source>
</evidence>
<dbReference type="InterPro" id="IPR001611">
    <property type="entry name" value="Leu-rich_rpt"/>
</dbReference>
<dbReference type="PANTHER" id="PTHR13318">
    <property type="entry name" value="PARTNER OF PAIRED, ISOFORM B-RELATED"/>
    <property type="match status" value="1"/>
</dbReference>
<proteinExistence type="predicted"/>
<dbReference type="GO" id="GO:0019005">
    <property type="term" value="C:SCF ubiquitin ligase complex"/>
    <property type="evidence" value="ECO:0007669"/>
    <property type="project" value="TreeGrafter"/>
</dbReference>
<accession>A0A9P0J5Y0</accession>
<dbReference type="GO" id="GO:0031146">
    <property type="term" value="P:SCF-dependent proteasomal ubiquitin-dependent protein catabolic process"/>
    <property type="evidence" value="ECO:0007669"/>
    <property type="project" value="TreeGrafter"/>
</dbReference>
<dbReference type="InterPro" id="IPR006553">
    <property type="entry name" value="Leu-rich_rpt_Cys-con_subtyp"/>
</dbReference>
<dbReference type="OrthoDB" id="5561486at2759"/>
<sequence length="674" mass="78053">MKKSISEHTKRIRSAPKKEEVPKAPLKEESDRNPGRDRSSFSSIPMPSLQDVYTSTLLKAEAAIEASIKKEEEPKEEVVLRDELCNAYRFVVNYGVFEPNFEWLPHELLIHIFQYLNTRDLLEAGQVCRQWMEATQYFRLCRKILLHFQIFKYSDTAHPINRFLSCSRFFPNIKFSIVKFTPKNDAFWELYGEMVEQLTFNSCLINKPEFLRIIRLCPGLTMLSITRCDDLYKTWSVVKKSNLVKMKLPQMLYLKIYETSLLTKDIFNFMVASMPNLTALTIANCFGNSKPKDRADILNAIIDFLSKRSEHIKVLNLVNTQTDDLFLEKLAEIKGLRLNELRLTFNGVVTTLGKCGILMLIRNQKYLEILDLTDSKSLSNLCLMEICKHISQLKVLILNKCWLINDVGLREVHRLLHLEVLDITSCDRVTDLGLLEGLIPQGKKFFRLKELYLGLLPYMSILAVYRLSQQYDELQVLDLSGSSNSITDETLQMIFRYQLKLKHLNLDCCAKITDIGMTGLSEHDELGNCQNYIPYTINSLKDLQYLNITGCYQITDKSLLKSFDLPELKEINMSRCHNCTEIGIKALCKKCPLLEVIDLSECFHVKDSTVDMVTKHLTRLETLKLNGCEQITDAILDDIGDNCKYLKSLYIRRCPKIQINPFEILKHVRYIYNQ</sequence>
<feature type="compositionally biased region" description="Basic and acidic residues" evidence="2">
    <location>
        <begin position="16"/>
        <end position="39"/>
    </location>
</feature>
<name>A0A9P0J5Y0_9DIPT</name>
<dbReference type="PROSITE" id="PS50181">
    <property type="entry name" value="FBOX"/>
    <property type="match status" value="1"/>
</dbReference>
<dbReference type="EMBL" id="OU895879">
    <property type="protein sequence ID" value="CAH1729401.1"/>
    <property type="molecule type" value="Genomic_DNA"/>
</dbReference>
<dbReference type="Gene3D" id="3.80.10.10">
    <property type="entry name" value="Ribonuclease Inhibitor"/>
    <property type="match status" value="3"/>
</dbReference>
<reference evidence="4" key="2">
    <citation type="submission" date="2022-10" db="EMBL/GenBank/DDBJ databases">
        <authorList>
            <consortium name="ENA_rothamsted_submissions"/>
            <consortium name="culmorum"/>
            <person name="King R."/>
        </authorList>
    </citation>
    <scope>NUCLEOTIDE SEQUENCE</scope>
</reference>
<gene>
    <name evidence="4" type="ORF">CHIRRI_LOCUS11515</name>
</gene>
<feature type="region of interest" description="Disordered" evidence="2">
    <location>
        <begin position="1"/>
        <end position="47"/>
    </location>
</feature>
<evidence type="ECO:0000256" key="2">
    <source>
        <dbReference type="SAM" id="MobiDB-lite"/>
    </source>
</evidence>
<dbReference type="AlphaFoldDB" id="A0A9P0J5Y0"/>
<dbReference type="Pfam" id="PF13516">
    <property type="entry name" value="LRR_6"/>
    <property type="match status" value="2"/>
</dbReference>
<dbReference type="SUPFAM" id="SSF81383">
    <property type="entry name" value="F-box domain"/>
    <property type="match status" value="1"/>
</dbReference>